<reference evidence="2" key="1">
    <citation type="submission" date="2018-05" db="EMBL/GenBank/DDBJ databases">
        <authorList>
            <person name="Lanie J.A."/>
            <person name="Ng W.-L."/>
            <person name="Kazmierczak K.M."/>
            <person name="Andrzejewski T.M."/>
            <person name="Davidsen T.M."/>
            <person name="Wayne K.J."/>
            <person name="Tettelin H."/>
            <person name="Glass J.I."/>
            <person name="Rusch D."/>
            <person name="Podicherti R."/>
            <person name="Tsui H.-C.T."/>
            <person name="Winkler M.E."/>
        </authorList>
    </citation>
    <scope>NUCLEOTIDE SEQUENCE</scope>
</reference>
<dbReference type="SUPFAM" id="SSF53448">
    <property type="entry name" value="Nucleotide-diphospho-sugar transferases"/>
    <property type="match status" value="1"/>
</dbReference>
<dbReference type="AlphaFoldDB" id="A0A382MNA5"/>
<dbReference type="EMBL" id="UINC01094397">
    <property type="protein sequence ID" value="SVC49605.1"/>
    <property type="molecule type" value="Genomic_DNA"/>
</dbReference>
<dbReference type="InterPro" id="IPR025877">
    <property type="entry name" value="MobA-like_NTP_Trfase"/>
</dbReference>
<dbReference type="Gene3D" id="3.90.550.10">
    <property type="entry name" value="Spore Coat Polysaccharide Biosynthesis Protein SpsA, Chain A"/>
    <property type="match status" value="1"/>
</dbReference>
<feature type="non-terminal residue" evidence="2">
    <location>
        <position position="1"/>
    </location>
</feature>
<sequence length="137" mass="15242">VCAVIPAAGRGSRLNCKEPKILVPIKNEKTVWHIIYEKLSPLVDNIHVVLSPESVNLFETRLTNDHILNGVSTSIQMDPIGMGDAIFGAYDSWKNHKNILIIWGDQVFVSIKTLQETIKTHLLSANRSITIPTCLVN</sequence>
<organism evidence="2">
    <name type="scientific">marine metagenome</name>
    <dbReference type="NCBI Taxonomy" id="408172"/>
    <lineage>
        <taxon>unclassified sequences</taxon>
        <taxon>metagenomes</taxon>
        <taxon>ecological metagenomes</taxon>
    </lineage>
</organism>
<gene>
    <name evidence="2" type="ORF">METZ01_LOCUS302459</name>
</gene>
<accession>A0A382MNA5</accession>
<feature type="non-terminal residue" evidence="2">
    <location>
        <position position="137"/>
    </location>
</feature>
<dbReference type="GO" id="GO:0016779">
    <property type="term" value="F:nucleotidyltransferase activity"/>
    <property type="evidence" value="ECO:0007669"/>
    <property type="project" value="UniProtKB-ARBA"/>
</dbReference>
<feature type="domain" description="MobA-like NTP transferase" evidence="1">
    <location>
        <begin position="3"/>
        <end position="121"/>
    </location>
</feature>
<name>A0A382MNA5_9ZZZZ</name>
<dbReference type="InterPro" id="IPR029044">
    <property type="entry name" value="Nucleotide-diphossugar_trans"/>
</dbReference>
<proteinExistence type="predicted"/>
<dbReference type="Pfam" id="PF12804">
    <property type="entry name" value="NTP_transf_3"/>
    <property type="match status" value="1"/>
</dbReference>
<protein>
    <recommendedName>
        <fullName evidence="1">MobA-like NTP transferase domain-containing protein</fullName>
    </recommendedName>
</protein>
<evidence type="ECO:0000313" key="2">
    <source>
        <dbReference type="EMBL" id="SVC49605.1"/>
    </source>
</evidence>
<evidence type="ECO:0000259" key="1">
    <source>
        <dbReference type="Pfam" id="PF12804"/>
    </source>
</evidence>